<dbReference type="PRINTS" id="PR00146">
    <property type="entry name" value="DHPICSNTHASE"/>
</dbReference>
<evidence type="ECO:0000256" key="11">
    <source>
        <dbReference type="ARBA" id="ARBA00047836"/>
    </source>
</evidence>
<comment type="subcellular location">
    <subcellularLocation>
        <location evidence="12">Cytoplasm</location>
    </subcellularLocation>
</comment>
<name>A0ABV4DT66_9LACO</name>
<comment type="pathway">
    <text evidence="2 12">Amino-acid biosynthesis; L-lysine biosynthesis via DAP pathway; (S)-tetrahydrodipicolinate from L-aspartate: step 3/4.</text>
</comment>
<keyword evidence="7 12" id="KW-0220">Diaminopimelate biosynthesis</keyword>
<evidence type="ECO:0000256" key="7">
    <source>
        <dbReference type="ARBA" id="ARBA00022915"/>
    </source>
</evidence>
<dbReference type="SUPFAM" id="SSF51569">
    <property type="entry name" value="Aldolase"/>
    <property type="match status" value="1"/>
</dbReference>
<dbReference type="GO" id="GO:0008840">
    <property type="term" value="F:4-hydroxy-tetrahydrodipicolinate synthase activity"/>
    <property type="evidence" value="ECO:0007669"/>
    <property type="project" value="UniProtKB-EC"/>
</dbReference>
<proteinExistence type="inferred from homology"/>
<keyword evidence="8 12" id="KW-0457">Lysine biosynthesis</keyword>
<dbReference type="InterPro" id="IPR013785">
    <property type="entry name" value="Aldolase_TIM"/>
</dbReference>
<feature type="active site" description="Schiff-base intermediate with substrate" evidence="12">
    <location>
        <position position="165"/>
    </location>
</feature>
<dbReference type="PROSITE" id="PS00666">
    <property type="entry name" value="DHDPS_2"/>
    <property type="match status" value="1"/>
</dbReference>
<keyword evidence="9 12" id="KW-0456">Lyase</keyword>
<reference evidence="14 15" key="1">
    <citation type="submission" date="2024-03" db="EMBL/GenBank/DDBJ databases">
        <title>Mouse gut bacterial collection (mGBC) of GemPharmatech.</title>
        <authorList>
            <person name="He Y."/>
            <person name="Dong L."/>
            <person name="Wu D."/>
            <person name="Gao X."/>
            <person name="Lin Z."/>
        </authorList>
    </citation>
    <scope>NUCLEOTIDE SEQUENCE [LARGE SCALE GENOMIC DNA]</scope>
    <source>
        <strain evidence="14 15">15-30</strain>
    </source>
</reference>
<evidence type="ECO:0000256" key="10">
    <source>
        <dbReference type="ARBA" id="ARBA00023270"/>
    </source>
</evidence>
<dbReference type="SMART" id="SM01130">
    <property type="entry name" value="DHDPS"/>
    <property type="match status" value="1"/>
</dbReference>
<dbReference type="Proteomes" id="UP001565236">
    <property type="component" value="Unassembled WGS sequence"/>
</dbReference>
<comment type="function">
    <text evidence="1 12">Catalyzes the condensation of (S)-aspartate-beta-semialdehyde [(S)-ASA] and pyruvate to 4-hydroxy-tetrahydrodipicolinate (HTPA).</text>
</comment>
<accession>A0ABV4DT66</accession>
<evidence type="ECO:0000256" key="2">
    <source>
        <dbReference type="ARBA" id="ARBA00005120"/>
    </source>
</evidence>
<dbReference type="Pfam" id="PF00701">
    <property type="entry name" value="DHDPS"/>
    <property type="match status" value="1"/>
</dbReference>
<gene>
    <name evidence="12 14" type="primary">dapA</name>
    <name evidence="14" type="ORF">AALT52_08580</name>
</gene>
<evidence type="ECO:0000256" key="1">
    <source>
        <dbReference type="ARBA" id="ARBA00003294"/>
    </source>
</evidence>
<comment type="caution">
    <text evidence="12">Was originally thought to be a dihydrodipicolinate synthase (DHDPS), catalyzing the condensation of (S)-aspartate-beta-semialdehyde [(S)-ASA] and pyruvate to dihydrodipicolinate (DHDP). However, it was shown in E.coli that the product of the enzymatic reaction is not dihydrodipicolinate but in fact (4S)-4-hydroxy-2,3,4,5-tetrahydro-(2S)-dipicolinic acid (HTPA), and that the consecutive dehydration reaction leading to DHDP is not spontaneous but catalyzed by DapB.</text>
</comment>
<evidence type="ECO:0000313" key="14">
    <source>
        <dbReference type="EMBL" id="MEY8662942.1"/>
    </source>
</evidence>
<dbReference type="EMBL" id="JBCLUF010000035">
    <property type="protein sequence ID" value="MEY8662942.1"/>
    <property type="molecule type" value="Genomic_DNA"/>
</dbReference>
<evidence type="ECO:0000256" key="4">
    <source>
        <dbReference type="ARBA" id="ARBA00012086"/>
    </source>
</evidence>
<evidence type="ECO:0000256" key="3">
    <source>
        <dbReference type="ARBA" id="ARBA00007592"/>
    </source>
</evidence>
<sequence>MELNQAEIITALVTPFDSQNHLDLTVLKHLTKHLVQTGSQGFVIGGTTGETPTLTHAEKLTLYQKFSQFVPADLPVIAGCGTNNTQATLEFINEVAQIERIDYALVVVPYYNKPDQDGMKAHFEYLNEHSKLPIIIYNIPGRTGVKMEKETIVELAQLEKIVGIKQCGPLEDLHYILEKTEDFVVFTGEDAQALAAKELGATGVISVAAHIYGKEMTKMYRLLATGEVAKAKSLQEKLLPKMQALFMYPSPSPVKAVLKAQGFAVGGLRLPLLALNKEKKANLAQALGLAKDALEHELSLELEVK</sequence>
<dbReference type="CDD" id="cd00950">
    <property type="entry name" value="DHDPS"/>
    <property type="match status" value="1"/>
</dbReference>
<feature type="binding site" evidence="12">
    <location>
        <position position="205"/>
    </location>
    <ligand>
        <name>pyruvate</name>
        <dbReference type="ChEBI" id="CHEBI:15361"/>
    </ligand>
</feature>
<feature type="active site" description="Proton donor/acceptor" evidence="12">
    <location>
        <position position="137"/>
    </location>
</feature>
<dbReference type="EC" id="4.3.3.7" evidence="4 12"/>
<dbReference type="InterPro" id="IPR020625">
    <property type="entry name" value="Schiff_base-form_aldolases_AS"/>
</dbReference>
<organism evidence="14 15">
    <name type="scientific">Ligilactobacillus faecis</name>
    <dbReference type="NCBI Taxonomy" id="762833"/>
    <lineage>
        <taxon>Bacteria</taxon>
        <taxon>Bacillati</taxon>
        <taxon>Bacillota</taxon>
        <taxon>Bacilli</taxon>
        <taxon>Lactobacillales</taxon>
        <taxon>Lactobacillaceae</taxon>
        <taxon>Ligilactobacillus</taxon>
    </lineage>
</organism>
<dbReference type="InterPro" id="IPR002220">
    <property type="entry name" value="DapA-like"/>
</dbReference>
<comment type="subunit">
    <text evidence="12">Homotetramer; dimer of dimers.</text>
</comment>
<evidence type="ECO:0000256" key="9">
    <source>
        <dbReference type="ARBA" id="ARBA00023239"/>
    </source>
</evidence>
<comment type="caution">
    <text evidence="14">The sequence shown here is derived from an EMBL/GenBank/DDBJ whole genome shotgun (WGS) entry which is preliminary data.</text>
</comment>
<feature type="site" description="Part of a proton relay during catalysis" evidence="12">
    <location>
        <position position="47"/>
    </location>
</feature>
<feature type="binding site" evidence="12">
    <location>
        <position position="48"/>
    </location>
    <ligand>
        <name>pyruvate</name>
        <dbReference type="ChEBI" id="CHEBI:15361"/>
    </ligand>
</feature>
<dbReference type="HAMAP" id="MF_00418">
    <property type="entry name" value="DapA"/>
    <property type="match status" value="1"/>
</dbReference>
<keyword evidence="5 12" id="KW-0963">Cytoplasm</keyword>
<dbReference type="PIRSF" id="PIRSF001365">
    <property type="entry name" value="DHDPS"/>
    <property type="match status" value="1"/>
</dbReference>
<dbReference type="InterPro" id="IPR005263">
    <property type="entry name" value="DapA"/>
</dbReference>
<keyword evidence="6 12" id="KW-0028">Amino-acid biosynthesis</keyword>
<dbReference type="RefSeq" id="WP_369942868.1">
    <property type="nucleotide sequence ID" value="NZ_JBCLUF010000035.1"/>
</dbReference>
<dbReference type="PANTHER" id="PTHR12128">
    <property type="entry name" value="DIHYDRODIPICOLINATE SYNTHASE"/>
    <property type="match status" value="1"/>
</dbReference>
<feature type="site" description="Part of a proton relay during catalysis" evidence="12">
    <location>
        <position position="111"/>
    </location>
</feature>
<evidence type="ECO:0000313" key="15">
    <source>
        <dbReference type="Proteomes" id="UP001565236"/>
    </source>
</evidence>
<dbReference type="Gene3D" id="3.20.20.70">
    <property type="entry name" value="Aldolase class I"/>
    <property type="match status" value="1"/>
</dbReference>
<evidence type="ECO:0000256" key="13">
    <source>
        <dbReference type="PIRNR" id="PIRNR001365"/>
    </source>
</evidence>
<evidence type="ECO:0000256" key="6">
    <source>
        <dbReference type="ARBA" id="ARBA00022605"/>
    </source>
</evidence>
<comment type="similarity">
    <text evidence="3 12 13">Belongs to the DapA family.</text>
</comment>
<comment type="catalytic activity">
    <reaction evidence="11 12">
        <text>L-aspartate 4-semialdehyde + pyruvate = (2S,4S)-4-hydroxy-2,3,4,5-tetrahydrodipicolinate + H2O + H(+)</text>
        <dbReference type="Rhea" id="RHEA:34171"/>
        <dbReference type="ChEBI" id="CHEBI:15361"/>
        <dbReference type="ChEBI" id="CHEBI:15377"/>
        <dbReference type="ChEBI" id="CHEBI:15378"/>
        <dbReference type="ChEBI" id="CHEBI:67139"/>
        <dbReference type="ChEBI" id="CHEBI:537519"/>
        <dbReference type="EC" id="4.3.3.7"/>
    </reaction>
</comment>
<dbReference type="NCBIfam" id="TIGR00674">
    <property type="entry name" value="dapA"/>
    <property type="match status" value="1"/>
</dbReference>
<evidence type="ECO:0000256" key="12">
    <source>
        <dbReference type="HAMAP-Rule" id="MF_00418"/>
    </source>
</evidence>
<evidence type="ECO:0000256" key="8">
    <source>
        <dbReference type="ARBA" id="ARBA00023154"/>
    </source>
</evidence>
<protein>
    <recommendedName>
        <fullName evidence="4 12">4-hydroxy-tetrahydrodipicolinate synthase</fullName>
        <shortName evidence="12">HTPA synthase</shortName>
        <ecNumber evidence="4 12">4.3.3.7</ecNumber>
    </recommendedName>
</protein>
<dbReference type="PANTHER" id="PTHR12128:SF66">
    <property type="entry name" value="4-HYDROXY-2-OXOGLUTARATE ALDOLASE, MITOCHONDRIAL"/>
    <property type="match status" value="1"/>
</dbReference>
<keyword evidence="15" id="KW-1185">Reference proteome</keyword>
<evidence type="ECO:0000256" key="5">
    <source>
        <dbReference type="ARBA" id="ARBA00022490"/>
    </source>
</evidence>
<keyword evidence="10 12" id="KW-0704">Schiff base</keyword>